<feature type="region of interest" description="Disordered" evidence="1">
    <location>
        <begin position="105"/>
        <end position="141"/>
    </location>
</feature>
<dbReference type="RefSeq" id="XP_019029416.1">
    <property type="nucleotide sequence ID" value="XM_019178509.1"/>
</dbReference>
<name>A0A1E3IN54_9TREE</name>
<reference evidence="2 3" key="1">
    <citation type="submission" date="2016-06" db="EMBL/GenBank/DDBJ databases">
        <title>Evolution of pathogenesis and genome organization in the Tremellales.</title>
        <authorList>
            <person name="Cuomo C."/>
            <person name="Litvintseva A."/>
            <person name="Heitman J."/>
            <person name="Chen Y."/>
            <person name="Sun S."/>
            <person name="Springer D."/>
            <person name="Dromer F."/>
            <person name="Young S."/>
            <person name="Zeng Q."/>
            <person name="Chapman S."/>
            <person name="Gujja S."/>
            <person name="Saif S."/>
            <person name="Birren B."/>
        </authorList>
    </citation>
    <scope>NUCLEOTIDE SEQUENCE [LARGE SCALE GENOMIC DNA]</scope>
    <source>
        <strain evidence="2 3">CBS 7118</strain>
    </source>
</reference>
<feature type="compositionally biased region" description="Polar residues" evidence="1">
    <location>
        <begin position="34"/>
        <end position="47"/>
    </location>
</feature>
<feature type="compositionally biased region" description="Acidic residues" evidence="1">
    <location>
        <begin position="105"/>
        <end position="119"/>
    </location>
</feature>
<dbReference type="GeneID" id="30195662"/>
<dbReference type="EMBL" id="AWGH01000023">
    <property type="protein sequence ID" value="ODN89131.1"/>
    <property type="molecule type" value="Genomic_DNA"/>
</dbReference>
<dbReference type="Proteomes" id="UP000094819">
    <property type="component" value="Unassembled WGS sequence"/>
</dbReference>
<protein>
    <submittedName>
        <fullName evidence="2">Uncharacterized protein</fullName>
    </submittedName>
</protein>
<evidence type="ECO:0000256" key="1">
    <source>
        <dbReference type="SAM" id="MobiDB-lite"/>
    </source>
</evidence>
<evidence type="ECO:0000313" key="2">
    <source>
        <dbReference type="EMBL" id="ODN89131.1"/>
    </source>
</evidence>
<gene>
    <name evidence="2" type="ORF">L198_06450</name>
</gene>
<feature type="region of interest" description="Disordered" evidence="1">
    <location>
        <begin position="1"/>
        <end position="58"/>
    </location>
</feature>
<dbReference type="OrthoDB" id="10577211at2759"/>
<accession>A0A1E3IN54</accession>
<comment type="caution">
    <text evidence="2">The sequence shown here is derived from an EMBL/GenBank/DDBJ whole genome shotgun (WGS) entry which is preliminary data.</text>
</comment>
<sequence>MAPPSTTPIATQSRARPAPSLARTSSPLPRRTSNRSATAPSEASRTTLHLPRPRQPTFRSWTLPWSDLYIQVLAVLWGDERRDEYERKLAELLETRPCPRTLLEEVDFGDPAGDEDEVSVDDRADESGESFWEGGVLDSRE</sequence>
<evidence type="ECO:0000313" key="3">
    <source>
        <dbReference type="Proteomes" id="UP000094819"/>
    </source>
</evidence>
<dbReference type="AlphaFoldDB" id="A0A1E3IN54"/>
<keyword evidence="3" id="KW-1185">Reference proteome</keyword>
<organism evidence="2 3">
    <name type="scientific">Cryptococcus wingfieldii CBS 7118</name>
    <dbReference type="NCBI Taxonomy" id="1295528"/>
    <lineage>
        <taxon>Eukaryota</taxon>
        <taxon>Fungi</taxon>
        <taxon>Dikarya</taxon>
        <taxon>Basidiomycota</taxon>
        <taxon>Agaricomycotina</taxon>
        <taxon>Tremellomycetes</taxon>
        <taxon>Tremellales</taxon>
        <taxon>Cryptococcaceae</taxon>
        <taxon>Cryptococcus</taxon>
    </lineage>
</organism>
<proteinExistence type="predicted"/>